<dbReference type="AlphaFoldDB" id="A0A0H4PBS1"/>
<dbReference type="STRING" id="320787.CA2015_1111"/>
<organism evidence="1 2">
    <name type="scientific">Cyclobacterium amurskyense</name>
    <dbReference type="NCBI Taxonomy" id="320787"/>
    <lineage>
        <taxon>Bacteria</taxon>
        <taxon>Pseudomonadati</taxon>
        <taxon>Bacteroidota</taxon>
        <taxon>Cytophagia</taxon>
        <taxon>Cytophagales</taxon>
        <taxon>Cyclobacteriaceae</taxon>
        <taxon>Cyclobacterium</taxon>
    </lineage>
</organism>
<evidence type="ECO:0000313" key="1">
    <source>
        <dbReference type="EMBL" id="AKP50560.1"/>
    </source>
</evidence>
<evidence type="ECO:0000313" key="2">
    <source>
        <dbReference type="Proteomes" id="UP000036520"/>
    </source>
</evidence>
<dbReference type="RefSeq" id="WP_048640991.1">
    <property type="nucleotide sequence ID" value="NZ_CP012040.1"/>
</dbReference>
<keyword evidence="2" id="KW-1185">Reference proteome</keyword>
<dbReference type="Proteomes" id="UP000036520">
    <property type="component" value="Chromosome"/>
</dbReference>
<accession>A0A0H4PBS1</accession>
<dbReference type="EMBL" id="CP012040">
    <property type="protein sequence ID" value="AKP50560.1"/>
    <property type="molecule type" value="Genomic_DNA"/>
</dbReference>
<sequence length="160" mass="17860">MSTKNTVSIAIPEAELQIVKEAIATLKNTLSPYMIAISSVERQKVPKMGDGTMPFVEKVMEYAQEDGQFLPPYMDLDELNKDWEAVKGLMPLLRDLQQVESNLNDTVMMAGSEAYVGALSYYNSVKYGAKLNVADAKVIHDDLKQRFLRAKYGSSDESNN</sequence>
<dbReference type="KEGG" id="camu:CA2015_1111"/>
<protein>
    <submittedName>
        <fullName evidence="1">Uncharacterized protein</fullName>
    </submittedName>
</protein>
<dbReference type="PATRIC" id="fig|320787.5.peg.1234"/>
<name>A0A0H4PBS1_9BACT</name>
<reference evidence="1 2" key="1">
    <citation type="submission" date="2015-07" db="EMBL/GenBank/DDBJ databases">
        <authorList>
            <person name="Kim K.M."/>
        </authorList>
    </citation>
    <scope>NUCLEOTIDE SEQUENCE [LARGE SCALE GENOMIC DNA]</scope>
    <source>
        <strain evidence="1 2">KCTC 12363</strain>
    </source>
</reference>
<proteinExistence type="predicted"/>
<gene>
    <name evidence="1" type="ORF">CA2015_1111</name>
</gene>